<organism evidence="1 2">
    <name type="scientific">Ascobolus immersus RN42</name>
    <dbReference type="NCBI Taxonomy" id="1160509"/>
    <lineage>
        <taxon>Eukaryota</taxon>
        <taxon>Fungi</taxon>
        <taxon>Dikarya</taxon>
        <taxon>Ascomycota</taxon>
        <taxon>Pezizomycotina</taxon>
        <taxon>Pezizomycetes</taxon>
        <taxon>Pezizales</taxon>
        <taxon>Ascobolaceae</taxon>
        <taxon>Ascobolus</taxon>
    </lineage>
</organism>
<feature type="non-terminal residue" evidence="1">
    <location>
        <position position="96"/>
    </location>
</feature>
<dbReference type="Proteomes" id="UP000275078">
    <property type="component" value="Unassembled WGS sequence"/>
</dbReference>
<keyword evidence="2" id="KW-1185">Reference proteome</keyword>
<proteinExistence type="predicted"/>
<dbReference type="EMBL" id="ML120102">
    <property type="protein sequence ID" value="RPA70729.1"/>
    <property type="molecule type" value="Genomic_DNA"/>
</dbReference>
<evidence type="ECO:0000313" key="2">
    <source>
        <dbReference type="Proteomes" id="UP000275078"/>
    </source>
</evidence>
<protein>
    <submittedName>
        <fullName evidence="1">Uncharacterized protein</fullName>
    </submittedName>
</protein>
<dbReference type="OrthoDB" id="5282763at2759"/>
<reference evidence="1 2" key="1">
    <citation type="journal article" date="2018" name="Nat. Ecol. Evol.">
        <title>Pezizomycetes genomes reveal the molecular basis of ectomycorrhizal truffle lifestyle.</title>
        <authorList>
            <person name="Murat C."/>
            <person name="Payen T."/>
            <person name="Noel B."/>
            <person name="Kuo A."/>
            <person name="Morin E."/>
            <person name="Chen J."/>
            <person name="Kohler A."/>
            <person name="Krizsan K."/>
            <person name="Balestrini R."/>
            <person name="Da Silva C."/>
            <person name="Montanini B."/>
            <person name="Hainaut M."/>
            <person name="Levati E."/>
            <person name="Barry K.W."/>
            <person name="Belfiori B."/>
            <person name="Cichocki N."/>
            <person name="Clum A."/>
            <person name="Dockter R.B."/>
            <person name="Fauchery L."/>
            <person name="Guy J."/>
            <person name="Iotti M."/>
            <person name="Le Tacon F."/>
            <person name="Lindquist E.A."/>
            <person name="Lipzen A."/>
            <person name="Malagnac F."/>
            <person name="Mello A."/>
            <person name="Molinier V."/>
            <person name="Miyauchi S."/>
            <person name="Poulain J."/>
            <person name="Riccioni C."/>
            <person name="Rubini A."/>
            <person name="Sitrit Y."/>
            <person name="Splivallo R."/>
            <person name="Traeger S."/>
            <person name="Wang M."/>
            <person name="Zifcakova L."/>
            <person name="Wipf D."/>
            <person name="Zambonelli A."/>
            <person name="Paolocci F."/>
            <person name="Nowrousian M."/>
            <person name="Ottonello S."/>
            <person name="Baldrian P."/>
            <person name="Spatafora J.W."/>
            <person name="Henrissat B."/>
            <person name="Nagy L.G."/>
            <person name="Aury J.M."/>
            <person name="Wincker P."/>
            <person name="Grigoriev I.V."/>
            <person name="Bonfante P."/>
            <person name="Martin F.M."/>
        </authorList>
    </citation>
    <scope>NUCLEOTIDE SEQUENCE [LARGE SCALE GENOMIC DNA]</scope>
    <source>
        <strain evidence="1 2">RN42</strain>
    </source>
</reference>
<name>A0A3N4H730_ASCIM</name>
<dbReference type="InterPro" id="IPR040521">
    <property type="entry name" value="KDZ"/>
</dbReference>
<dbReference type="STRING" id="1160509.A0A3N4H730"/>
<gene>
    <name evidence="1" type="ORF">BJ508DRAFT_195031</name>
</gene>
<accession>A0A3N4H730</accession>
<dbReference type="PANTHER" id="PTHR33096">
    <property type="entry name" value="CXC2 DOMAIN-CONTAINING PROTEIN"/>
    <property type="match status" value="1"/>
</dbReference>
<evidence type="ECO:0000313" key="1">
    <source>
        <dbReference type="EMBL" id="RPA70729.1"/>
    </source>
</evidence>
<dbReference type="Pfam" id="PF18758">
    <property type="entry name" value="KDZ"/>
    <property type="match status" value="1"/>
</dbReference>
<dbReference type="PANTHER" id="PTHR33096:SF1">
    <property type="entry name" value="CXC1-LIKE CYSTEINE CLUSTER ASSOCIATED WITH KDZ TRANSPOSASES DOMAIN-CONTAINING PROTEIN"/>
    <property type="match status" value="1"/>
</dbReference>
<feature type="non-terminal residue" evidence="1">
    <location>
        <position position="1"/>
    </location>
</feature>
<sequence>AGERLKWVVFLLKRFIETLDREVSSATASQVILLYDVACQLAPFVRKNDKDLFKRISVAVNKFHGYAHEYRCQELFGAHQTLSIGQSDGEGTERVW</sequence>
<dbReference type="AlphaFoldDB" id="A0A3N4H730"/>